<dbReference type="EMBL" id="JAPMXC010000005">
    <property type="protein sequence ID" value="MCY0388491.1"/>
    <property type="molecule type" value="Genomic_DNA"/>
</dbReference>
<comment type="caution">
    <text evidence="1">The sequence shown here is derived from an EMBL/GenBank/DDBJ whole genome shotgun (WGS) entry which is preliminary data.</text>
</comment>
<keyword evidence="2" id="KW-1185">Reference proteome</keyword>
<evidence type="ECO:0000313" key="1">
    <source>
        <dbReference type="EMBL" id="MCY0388491.1"/>
    </source>
</evidence>
<accession>A0ABT3ZPM2</accession>
<name>A0ABT3ZPM2_9BURK</name>
<sequence>MIDLDGFALCAGESTGLSAKEAAAAEKRARGSTTRPRRDLTSQAIADLEQFWESRLCMQIFSMEKAFSTCPRD</sequence>
<organism evidence="1 2">
    <name type="scientific">Robbsia betulipollinis</name>
    <dbReference type="NCBI Taxonomy" id="2981849"/>
    <lineage>
        <taxon>Bacteria</taxon>
        <taxon>Pseudomonadati</taxon>
        <taxon>Pseudomonadota</taxon>
        <taxon>Betaproteobacteria</taxon>
        <taxon>Burkholderiales</taxon>
        <taxon>Burkholderiaceae</taxon>
        <taxon>Robbsia</taxon>
    </lineage>
</organism>
<gene>
    <name evidence="1" type="ORF">OVY01_14965</name>
</gene>
<reference evidence="1" key="1">
    <citation type="submission" date="2022-11" db="EMBL/GenBank/DDBJ databases">
        <title>Robbsia betulipollinis sp. nov., isolated from pollen of birch (Betula pendula).</title>
        <authorList>
            <person name="Shi H."/>
            <person name="Ambika Manirajan B."/>
            <person name="Ratering S."/>
            <person name="Geissler-Plaum R."/>
            <person name="Schnell S."/>
        </authorList>
    </citation>
    <scope>NUCLEOTIDE SEQUENCE</scope>
    <source>
        <strain evidence="1">Bb-Pol-6</strain>
    </source>
</reference>
<proteinExistence type="predicted"/>
<dbReference type="Proteomes" id="UP001082899">
    <property type="component" value="Unassembled WGS sequence"/>
</dbReference>
<evidence type="ECO:0000313" key="2">
    <source>
        <dbReference type="Proteomes" id="UP001082899"/>
    </source>
</evidence>
<dbReference type="RefSeq" id="WP_267848384.1">
    <property type="nucleotide sequence ID" value="NZ_JAPMXC010000005.1"/>
</dbReference>
<protein>
    <submittedName>
        <fullName evidence="1">Uncharacterized protein</fullName>
    </submittedName>
</protein>